<dbReference type="Proteomes" id="UP000305539">
    <property type="component" value="Unassembled WGS sequence"/>
</dbReference>
<gene>
    <name evidence="2" type="ORF">FAZ69_24760</name>
</gene>
<reference evidence="2 3" key="1">
    <citation type="submission" date="2019-04" db="EMBL/GenBank/DDBJ databases">
        <title>Trinickia sp. 7GSK02, isolated from subtropical forest soil.</title>
        <authorList>
            <person name="Gao Z.-H."/>
            <person name="Qiu L.-H."/>
        </authorList>
    </citation>
    <scope>NUCLEOTIDE SEQUENCE [LARGE SCALE GENOMIC DNA]</scope>
    <source>
        <strain evidence="2 3">7GSK02</strain>
    </source>
</reference>
<keyword evidence="3" id="KW-1185">Reference proteome</keyword>
<name>A0A4V5PHC9_9BURK</name>
<comment type="caution">
    <text evidence="2">The sequence shown here is derived from an EMBL/GenBank/DDBJ whole genome shotgun (WGS) entry which is preliminary data.</text>
</comment>
<dbReference type="RefSeq" id="WP_136897737.1">
    <property type="nucleotide sequence ID" value="NZ_SWJE01000015.1"/>
</dbReference>
<evidence type="ECO:0000256" key="1">
    <source>
        <dbReference type="SAM" id="MobiDB-lite"/>
    </source>
</evidence>
<sequence>MINHSRSFGREVQTLLPLDSVRLTTIEQTMRELLNAHDRDRLARQPRRCARAEAGAGGERRAVVKRRRHSRVGSDFDAARDLSCGVSHDVISVEIRRASVASFAQTFA</sequence>
<dbReference type="AlphaFoldDB" id="A0A4V5PHC9"/>
<feature type="region of interest" description="Disordered" evidence="1">
    <location>
        <begin position="44"/>
        <end position="66"/>
    </location>
</feature>
<protein>
    <submittedName>
        <fullName evidence="2">Uncharacterized protein</fullName>
    </submittedName>
</protein>
<accession>A0A4V5PHC9</accession>
<dbReference type="EMBL" id="SWJE01000015">
    <property type="protein sequence ID" value="TKC82920.1"/>
    <property type="molecule type" value="Genomic_DNA"/>
</dbReference>
<proteinExistence type="predicted"/>
<evidence type="ECO:0000313" key="2">
    <source>
        <dbReference type="EMBL" id="TKC82920.1"/>
    </source>
</evidence>
<evidence type="ECO:0000313" key="3">
    <source>
        <dbReference type="Proteomes" id="UP000305539"/>
    </source>
</evidence>
<organism evidence="2 3">
    <name type="scientific">Trinickia terrae</name>
    <dbReference type="NCBI Taxonomy" id="2571161"/>
    <lineage>
        <taxon>Bacteria</taxon>
        <taxon>Pseudomonadati</taxon>
        <taxon>Pseudomonadota</taxon>
        <taxon>Betaproteobacteria</taxon>
        <taxon>Burkholderiales</taxon>
        <taxon>Burkholderiaceae</taxon>
        <taxon>Trinickia</taxon>
    </lineage>
</organism>